<dbReference type="Pfam" id="PF00179">
    <property type="entry name" value="UQ_con"/>
    <property type="match status" value="2"/>
</dbReference>
<evidence type="ECO:0008006" key="15">
    <source>
        <dbReference type="Google" id="ProtNLM"/>
    </source>
</evidence>
<dbReference type="Gene3D" id="3.40.1810.10">
    <property type="entry name" value="Transcription factor, MADS-box"/>
    <property type="match status" value="1"/>
</dbReference>
<keyword evidence="4" id="KW-0805">Transcription regulation</keyword>
<dbReference type="PROSITE" id="PS00183">
    <property type="entry name" value="UBC_1"/>
    <property type="match status" value="1"/>
</dbReference>
<evidence type="ECO:0000256" key="4">
    <source>
        <dbReference type="ARBA" id="ARBA00023015"/>
    </source>
</evidence>
<dbReference type="Pfam" id="PF00319">
    <property type="entry name" value="SRF-TF"/>
    <property type="match status" value="1"/>
</dbReference>
<reference evidence="13" key="1">
    <citation type="submission" date="2022-12" db="EMBL/GenBank/DDBJ databases">
        <title>Draft genome assemblies for two species of Escallonia (Escalloniales).</title>
        <authorList>
            <person name="Chanderbali A."/>
            <person name="Dervinis C."/>
            <person name="Anghel I."/>
            <person name="Soltis D."/>
            <person name="Soltis P."/>
            <person name="Zapata F."/>
        </authorList>
    </citation>
    <scope>NUCLEOTIDE SEQUENCE</scope>
    <source>
        <strain evidence="13">UCBG64.0493</strain>
        <tissue evidence="13">Leaf</tissue>
    </source>
</reference>
<name>A0AA89BF48_9ASTE</name>
<keyword evidence="5" id="KW-0238">DNA-binding</keyword>
<keyword evidence="2" id="KW-0808">Transferase</keyword>
<evidence type="ECO:0000256" key="7">
    <source>
        <dbReference type="ARBA" id="ARBA00023242"/>
    </source>
</evidence>
<keyword evidence="3" id="KW-0833">Ubl conjugation pathway</keyword>
<protein>
    <recommendedName>
        <fullName evidence="15">UBC core domain-containing protein</fullName>
    </recommendedName>
</protein>
<dbReference type="SMART" id="SM00432">
    <property type="entry name" value="MADS"/>
    <property type="match status" value="1"/>
</dbReference>
<evidence type="ECO:0000259" key="12">
    <source>
        <dbReference type="PROSITE" id="PS50127"/>
    </source>
</evidence>
<dbReference type="InterPro" id="IPR000608">
    <property type="entry name" value="UBC"/>
</dbReference>
<dbReference type="GO" id="GO:0046983">
    <property type="term" value="F:protein dimerization activity"/>
    <property type="evidence" value="ECO:0007669"/>
    <property type="project" value="InterPro"/>
</dbReference>
<dbReference type="PANTHER" id="PTHR24068">
    <property type="entry name" value="UBIQUITIN-CONJUGATING ENZYME E2"/>
    <property type="match status" value="1"/>
</dbReference>
<evidence type="ECO:0000313" key="13">
    <source>
        <dbReference type="EMBL" id="KAK3034352.1"/>
    </source>
</evidence>
<dbReference type="GO" id="GO:0005634">
    <property type="term" value="C:nucleus"/>
    <property type="evidence" value="ECO:0007669"/>
    <property type="project" value="UniProtKB-SubCell"/>
</dbReference>
<feature type="domain" description="MADS-box" evidence="11">
    <location>
        <begin position="123"/>
        <end position="183"/>
    </location>
</feature>
<accession>A0AA89BF48</accession>
<dbReference type="EMBL" id="JAVXUP010000203">
    <property type="protein sequence ID" value="KAK3034352.1"/>
    <property type="molecule type" value="Genomic_DNA"/>
</dbReference>
<keyword evidence="6" id="KW-0804">Transcription</keyword>
<keyword evidence="7" id="KW-0539">Nucleus</keyword>
<dbReference type="GO" id="GO:0003677">
    <property type="term" value="F:DNA binding"/>
    <property type="evidence" value="ECO:0007669"/>
    <property type="project" value="UniProtKB-KW"/>
</dbReference>
<evidence type="ECO:0000256" key="8">
    <source>
        <dbReference type="PROSITE-ProRule" id="PRU10133"/>
    </source>
</evidence>
<dbReference type="PROSITE" id="PS50066">
    <property type="entry name" value="MADS_BOX_2"/>
    <property type="match status" value="1"/>
</dbReference>
<dbReference type="SMART" id="SM00212">
    <property type="entry name" value="UBCc"/>
    <property type="match status" value="2"/>
</dbReference>
<dbReference type="SUPFAM" id="SSF55455">
    <property type="entry name" value="SRF-like"/>
    <property type="match status" value="1"/>
</dbReference>
<evidence type="ECO:0000256" key="2">
    <source>
        <dbReference type="ARBA" id="ARBA00022679"/>
    </source>
</evidence>
<dbReference type="AlphaFoldDB" id="A0AA89BF48"/>
<comment type="caution">
    <text evidence="13">The sequence shown here is derived from an EMBL/GenBank/DDBJ whole genome shotgun (WGS) entry which is preliminary data.</text>
</comment>
<evidence type="ECO:0000256" key="10">
    <source>
        <dbReference type="SAM" id="MobiDB-lite"/>
    </source>
</evidence>
<evidence type="ECO:0000256" key="1">
    <source>
        <dbReference type="ARBA" id="ARBA00004123"/>
    </source>
</evidence>
<dbReference type="GO" id="GO:0016740">
    <property type="term" value="F:transferase activity"/>
    <property type="evidence" value="ECO:0007669"/>
    <property type="project" value="UniProtKB-KW"/>
</dbReference>
<organism evidence="13 14">
    <name type="scientific">Escallonia herrerae</name>
    <dbReference type="NCBI Taxonomy" id="1293975"/>
    <lineage>
        <taxon>Eukaryota</taxon>
        <taxon>Viridiplantae</taxon>
        <taxon>Streptophyta</taxon>
        <taxon>Embryophyta</taxon>
        <taxon>Tracheophyta</taxon>
        <taxon>Spermatophyta</taxon>
        <taxon>Magnoliopsida</taxon>
        <taxon>eudicotyledons</taxon>
        <taxon>Gunneridae</taxon>
        <taxon>Pentapetalae</taxon>
        <taxon>asterids</taxon>
        <taxon>campanulids</taxon>
        <taxon>Escalloniales</taxon>
        <taxon>Escalloniaceae</taxon>
        <taxon>Escallonia</taxon>
    </lineage>
</organism>
<dbReference type="InterPro" id="IPR002100">
    <property type="entry name" value="TF_MADSbox"/>
</dbReference>
<evidence type="ECO:0000256" key="9">
    <source>
        <dbReference type="SAM" id="Coils"/>
    </source>
</evidence>
<dbReference type="InterPro" id="IPR036879">
    <property type="entry name" value="TF_MADSbox_sf"/>
</dbReference>
<comment type="subcellular location">
    <subcellularLocation>
        <location evidence="1">Nucleus</location>
    </subcellularLocation>
</comment>
<dbReference type="PROSITE" id="PS50127">
    <property type="entry name" value="UBC_2"/>
    <property type="match status" value="2"/>
</dbReference>
<dbReference type="Gene3D" id="3.10.110.10">
    <property type="entry name" value="Ubiquitin Conjugating Enzyme"/>
    <property type="match status" value="2"/>
</dbReference>
<sequence>MAQAARLSLRMQKELRLLLDDPPPGVSLPLLSADSDLSSFSLSHIDAQIKGPEETAYEAGIFKIKIQIPERYPFQPPMVTFATPIYHPNIDNGGRICLDILNLPPKHLRQTPRLSVKGYLGPMENKKAAPRTCSEKVRRRAMYRKRKDCVKKKTMELAMLCDIKACTVIFGPEGDVETWPENPAEVKSIIGMLKDCCFKKDFGNIKPTVNEIERETDGEKKEDFGRVISSLEVSLMKNVLDAKIEAVNRRLEKLEKDKEKEQKIAVFQGETGEVQEPLWFNFPPQVPPWQQLPALCYRPFENNFAVVHQDLYPQLQPSNFGESSRTAGGSGNEKLKDELRLWNELFDVFFSFQYLVKLKSKQGAWQPSLNISTVLTSIGLLLTEPNPDDGLMCEASKEYKYNRQTFDEKARSMTEKYARSGPCTTGGGSQSIPHNSNPSMVVMEAQGSSLPECEANEHSSSHKKLYGISKKLSLEPLSSNERGNDKEVNKVCIQHRLNTDSGLKQDPKDMLNDCFQNNERLLATRRKLSLESLGLTHPRSGINKENVVPHQCSSPTNSAESLLVQQVGDHHEQQLHQQYCEDKDFRFVNDSKSRSAKKLYRVGQKQSLRLMEIGQRSDDSEENMHAISQPFESHSSMTHGN</sequence>
<feature type="coiled-coil region" evidence="9">
    <location>
        <begin position="237"/>
        <end position="264"/>
    </location>
</feature>
<gene>
    <name evidence="13" type="ORF">RJ639_032250</name>
</gene>
<dbReference type="InterPro" id="IPR023313">
    <property type="entry name" value="UBQ-conjugating_AS"/>
</dbReference>
<evidence type="ECO:0000259" key="11">
    <source>
        <dbReference type="PROSITE" id="PS50066"/>
    </source>
</evidence>
<evidence type="ECO:0000256" key="6">
    <source>
        <dbReference type="ARBA" id="ARBA00023163"/>
    </source>
</evidence>
<dbReference type="Proteomes" id="UP001188597">
    <property type="component" value="Unassembled WGS sequence"/>
</dbReference>
<evidence type="ECO:0000256" key="3">
    <source>
        <dbReference type="ARBA" id="ARBA00022786"/>
    </source>
</evidence>
<feature type="domain" description="UBC core" evidence="12">
    <location>
        <begin position="6"/>
        <end position="163"/>
    </location>
</feature>
<feature type="region of interest" description="Disordered" evidence="10">
    <location>
        <begin position="416"/>
        <end position="437"/>
    </location>
</feature>
<evidence type="ECO:0000313" key="14">
    <source>
        <dbReference type="Proteomes" id="UP001188597"/>
    </source>
</evidence>
<dbReference type="InterPro" id="IPR016135">
    <property type="entry name" value="UBQ-conjugating_enzyme/RWD"/>
</dbReference>
<proteinExistence type="predicted"/>
<keyword evidence="9" id="KW-0175">Coiled coil</keyword>
<dbReference type="SUPFAM" id="SSF54495">
    <property type="entry name" value="UBC-like"/>
    <property type="match status" value="2"/>
</dbReference>
<keyword evidence="14" id="KW-1185">Reference proteome</keyword>
<evidence type="ECO:0000256" key="5">
    <source>
        <dbReference type="ARBA" id="ARBA00023125"/>
    </source>
</evidence>
<feature type="active site" description="Glycyl thioester intermediate" evidence="8">
    <location>
        <position position="97"/>
    </location>
</feature>
<feature type="domain" description="UBC core" evidence="12">
    <location>
        <begin position="246"/>
        <end position="419"/>
    </location>
</feature>